<name>A0A1W1E527_9ZZZZ</name>
<dbReference type="AlphaFoldDB" id="A0A1W1E527"/>
<sequence>MNNHQNTLFHLFKNFLKTPLAVLGVDLENTQINKICHFANPSYLSAREITHCKGLT</sequence>
<accession>A0A1W1E527</accession>
<evidence type="ECO:0000313" key="1">
    <source>
        <dbReference type="EMBL" id="SFV89062.1"/>
    </source>
</evidence>
<organism evidence="1">
    <name type="scientific">hydrothermal vent metagenome</name>
    <dbReference type="NCBI Taxonomy" id="652676"/>
    <lineage>
        <taxon>unclassified sequences</taxon>
        <taxon>metagenomes</taxon>
        <taxon>ecological metagenomes</taxon>
    </lineage>
</organism>
<gene>
    <name evidence="1" type="ORF">MNB_SUP05-SYMBIONT-7-4</name>
</gene>
<reference evidence="1" key="1">
    <citation type="submission" date="2016-10" db="EMBL/GenBank/DDBJ databases">
        <authorList>
            <person name="de Groot N.N."/>
        </authorList>
    </citation>
    <scope>NUCLEOTIDE SEQUENCE</scope>
</reference>
<protein>
    <submittedName>
        <fullName evidence="1">Uncharacterized protein</fullName>
    </submittedName>
</protein>
<dbReference type="EMBL" id="FPIA01000116">
    <property type="protein sequence ID" value="SFV89062.1"/>
    <property type="molecule type" value="Genomic_DNA"/>
</dbReference>
<proteinExistence type="predicted"/>